<evidence type="ECO:0000259" key="1">
    <source>
        <dbReference type="Pfam" id="PF12146"/>
    </source>
</evidence>
<sequence length="332" mass="36978">MSKPSANVIPKPSTPSPEITISNRTITIRDQPFQFRTFAPTSSNPKGLILFNHGFCEHLGYYNDTFTKLAREGFTVVIFDQRGSGNTARNSTEYGLTNEAAVFDDLDKIIELLIAGEIVKFDFGTKGSETTADTTPSTSHPPLFLWGHSMGGGITLTYGIKGQYRHSIRGYVGCAPLITLHPSTQPPWILAKLLTFLAKRTPTLHMPTTLNLDHVTRDKANTEWLKNDPLVKNVCTVGQMNDMILRGRALTDPAWVKSFEGDQVLGTSVLIYHGEADQINWLEGSQAFIDICPVKDKELWALPGFKHSVHLEPTSERDPVEDRLISWFKAHI</sequence>
<dbReference type="InterPro" id="IPR051044">
    <property type="entry name" value="MAG_DAG_Lipase"/>
</dbReference>
<protein>
    <submittedName>
        <fullName evidence="2">Alpha/beta-hydrolase</fullName>
    </submittedName>
</protein>
<name>A0A1E3PJV8_9ASCO</name>
<dbReference type="EMBL" id="KV454409">
    <property type="protein sequence ID" value="ODQ65701.1"/>
    <property type="molecule type" value="Genomic_DNA"/>
</dbReference>
<dbReference type="Gene3D" id="3.40.50.1820">
    <property type="entry name" value="alpha/beta hydrolase"/>
    <property type="match status" value="1"/>
</dbReference>
<accession>A0A1E3PJV8</accession>
<dbReference type="STRING" id="857566.A0A1E3PJV8"/>
<gene>
    <name evidence="2" type="ORF">NADFUDRAFT_46348</name>
</gene>
<organism evidence="2 3">
    <name type="scientific">Nadsonia fulvescens var. elongata DSM 6958</name>
    <dbReference type="NCBI Taxonomy" id="857566"/>
    <lineage>
        <taxon>Eukaryota</taxon>
        <taxon>Fungi</taxon>
        <taxon>Dikarya</taxon>
        <taxon>Ascomycota</taxon>
        <taxon>Saccharomycotina</taxon>
        <taxon>Dipodascomycetes</taxon>
        <taxon>Dipodascales</taxon>
        <taxon>Dipodascales incertae sedis</taxon>
        <taxon>Nadsonia</taxon>
    </lineage>
</organism>
<dbReference type="Proteomes" id="UP000095009">
    <property type="component" value="Unassembled WGS sequence"/>
</dbReference>
<dbReference type="SUPFAM" id="SSF53474">
    <property type="entry name" value="alpha/beta-Hydrolases"/>
    <property type="match status" value="1"/>
</dbReference>
<dbReference type="OrthoDB" id="10249433at2759"/>
<dbReference type="GO" id="GO:0016787">
    <property type="term" value="F:hydrolase activity"/>
    <property type="evidence" value="ECO:0007669"/>
    <property type="project" value="UniProtKB-KW"/>
</dbReference>
<dbReference type="InterPro" id="IPR022742">
    <property type="entry name" value="Hydrolase_4"/>
</dbReference>
<evidence type="ECO:0000313" key="3">
    <source>
        <dbReference type="Proteomes" id="UP000095009"/>
    </source>
</evidence>
<reference evidence="2 3" key="1">
    <citation type="journal article" date="2016" name="Proc. Natl. Acad. Sci. U.S.A.">
        <title>Comparative genomics of biotechnologically important yeasts.</title>
        <authorList>
            <person name="Riley R."/>
            <person name="Haridas S."/>
            <person name="Wolfe K.H."/>
            <person name="Lopes M.R."/>
            <person name="Hittinger C.T."/>
            <person name="Goeker M."/>
            <person name="Salamov A.A."/>
            <person name="Wisecaver J.H."/>
            <person name="Long T.M."/>
            <person name="Calvey C.H."/>
            <person name="Aerts A.L."/>
            <person name="Barry K.W."/>
            <person name="Choi C."/>
            <person name="Clum A."/>
            <person name="Coughlan A.Y."/>
            <person name="Deshpande S."/>
            <person name="Douglass A.P."/>
            <person name="Hanson S.J."/>
            <person name="Klenk H.-P."/>
            <person name="LaButti K.M."/>
            <person name="Lapidus A."/>
            <person name="Lindquist E.A."/>
            <person name="Lipzen A.M."/>
            <person name="Meier-Kolthoff J.P."/>
            <person name="Ohm R.A."/>
            <person name="Otillar R.P."/>
            <person name="Pangilinan J.L."/>
            <person name="Peng Y."/>
            <person name="Rokas A."/>
            <person name="Rosa C.A."/>
            <person name="Scheuner C."/>
            <person name="Sibirny A.A."/>
            <person name="Slot J.C."/>
            <person name="Stielow J.B."/>
            <person name="Sun H."/>
            <person name="Kurtzman C.P."/>
            <person name="Blackwell M."/>
            <person name="Grigoriev I.V."/>
            <person name="Jeffries T.W."/>
        </authorList>
    </citation>
    <scope>NUCLEOTIDE SEQUENCE [LARGE SCALE GENOMIC DNA]</scope>
    <source>
        <strain evidence="2 3">DSM 6958</strain>
    </source>
</reference>
<dbReference type="AlphaFoldDB" id="A0A1E3PJV8"/>
<proteinExistence type="predicted"/>
<dbReference type="PANTHER" id="PTHR11614">
    <property type="entry name" value="PHOSPHOLIPASE-RELATED"/>
    <property type="match status" value="1"/>
</dbReference>
<dbReference type="Pfam" id="PF12146">
    <property type="entry name" value="Hydrolase_4"/>
    <property type="match status" value="1"/>
</dbReference>
<dbReference type="InterPro" id="IPR029058">
    <property type="entry name" value="AB_hydrolase_fold"/>
</dbReference>
<evidence type="ECO:0000313" key="2">
    <source>
        <dbReference type="EMBL" id="ODQ65701.1"/>
    </source>
</evidence>
<keyword evidence="3" id="KW-1185">Reference proteome</keyword>
<feature type="domain" description="Serine aminopeptidase S33" evidence="1">
    <location>
        <begin position="44"/>
        <end position="313"/>
    </location>
</feature>
<keyword evidence="2" id="KW-0378">Hydrolase</keyword>